<feature type="transmembrane region" description="Helical" evidence="1">
    <location>
        <begin position="295"/>
        <end position="317"/>
    </location>
</feature>
<dbReference type="NCBIfam" id="TIGR02829">
    <property type="entry name" value="spore_III_AE"/>
    <property type="match status" value="1"/>
</dbReference>
<dbReference type="RefSeq" id="WP_077720445.1">
    <property type="nucleotide sequence ID" value="NZ_CP019699.1"/>
</dbReference>
<keyword evidence="1" id="KW-0812">Transmembrane</keyword>
<proteinExistence type="predicted"/>
<organism evidence="3 4">
    <name type="scientific">Novibacillus thermophilus</name>
    <dbReference type="NCBI Taxonomy" id="1471761"/>
    <lineage>
        <taxon>Bacteria</taxon>
        <taxon>Bacillati</taxon>
        <taxon>Bacillota</taxon>
        <taxon>Bacilli</taxon>
        <taxon>Bacillales</taxon>
        <taxon>Thermoactinomycetaceae</taxon>
        <taxon>Novibacillus</taxon>
    </lineage>
</organism>
<reference evidence="3 4" key="1">
    <citation type="journal article" date="2015" name="Int. J. Syst. Evol. Microbiol.">
        <title>Novibacillus thermophilus gen. nov., sp. nov., a Gram-staining-negative and moderately thermophilic member of the family Thermoactinomycetaceae.</title>
        <authorList>
            <person name="Yang G."/>
            <person name="Chen J."/>
            <person name="Zhou S."/>
        </authorList>
    </citation>
    <scope>NUCLEOTIDE SEQUENCE [LARGE SCALE GENOMIC DNA]</scope>
    <source>
        <strain evidence="3 4">SG-1</strain>
    </source>
</reference>
<dbReference type="KEGG" id="ntr:B0W44_13285"/>
<feature type="transmembrane region" description="Helical" evidence="1">
    <location>
        <begin position="369"/>
        <end position="397"/>
    </location>
</feature>
<dbReference type="Pfam" id="PF09546">
    <property type="entry name" value="Spore_III_AE"/>
    <property type="match status" value="1"/>
</dbReference>
<protein>
    <submittedName>
        <fullName evidence="3">Stage III sporulation protein AE</fullName>
    </submittedName>
</protein>
<dbReference type="InterPro" id="IPR014194">
    <property type="entry name" value="Spore_III_AE"/>
</dbReference>
<dbReference type="AlphaFoldDB" id="A0A1U9K988"/>
<keyword evidence="1" id="KW-0472">Membrane</keyword>
<feature type="transmembrane region" description="Helical" evidence="1">
    <location>
        <begin position="225"/>
        <end position="244"/>
    </location>
</feature>
<keyword evidence="1" id="KW-1133">Transmembrane helix</keyword>
<feature type="signal peptide" evidence="2">
    <location>
        <begin position="1"/>
        <end position="28"/>
    </location>
</feature>
<keyword evidence="2" id="KW-0732">Signal</keyword>
<feature type="transmembrane region" description="Helical" evidence="1">
    <location>
        <begin position="172"/>
        <end position="191"/>
    </location>
</feature>
<name>A0A1U9K988_9BACL</name>
<dbReference type="Proteomes" id="UP000188603">
    <property type="component" value="Chromosome"/>
</dbReference>
<accession>A0A1U9K988</accession>
<dbReference type="EMBL" id="CP019699">
    <property type="protein sequence ID" value="AQS56588.1"/>
    <property type="molecule type" value="Genomic_DNA"/>
</dbReference>
<evidence type="ECO:0000256" key="2">
    <source>
        <dbReference type="SAM" id="SignalP"/>
    </source>
</evidence>
<feature type="transmembrane region" description="Helical" evidence="1">
    <location>
        <begin position="326"/>
        <end position="349"/>
    </location>
</feature>
<dbReference type="STRING" id="1471761.B0W44_13285"/>
<evidence type="ECO:0000256" key="1">
    <source>
        <dbReference type="SAM" id="Phobius"/>
    </source>
</evidence>
<feature type="chain" id="PRO_5012752978" evidence="2">
    <location>
        <begin position="29"/>
        <end position="405"/>
    </location>
</feature>
<evidence type="ECO:0000313" key="3">
    <source>
        <dbReference type="EMBL" id="AQS56588.1"/>
    </source>
</evidence>
<feature type="transmembrane region" description="Helical" evidence="1">
    <location>
        <begin position="145"/>
        <end position="166"/>
    </location>
</feature>
<feature type="transmembrane region" description="Helical" evidence="1">
    <location>
        <begin position="256"/>
        <end position="275"/>
    </location>
</feature>
<feature type="transmembrane region" description="Helical" evidence="1">
    <location>
        <begin position="110"/>
        <end position="133"/>
    </location>
</feature>
<sequence>MPLGTMRRLWLVILTGYCFVFTASVAAAEETTDPREIDESTVQNDLVQKQLEYIETDDIEQYWQRIYDEYNGFLPGSEPPSIFDLILDNREGFDVKGALLGFFEYFLFEIVHNMGLLGTIAVLAVFCMLLQQMQTAFEQNTVSKVAYAVAYLVLIILAINSFAVAIETAQSTIGGMVNFMLALIPLMLTLLGAMGNVVSVTVFHPLIAFLVHVIGTVVYTVVFPLLFFSAVLGMISSYAVQYPLTNLARLLRNVSMSALGIFMTVFLGVVSVQGAATAVTDGVTIRTAKYVTGNFVPVVGGLFAEAADTVVGASLLVKNAVGMSGVIILMFICAFPALKILALALIYSFTGAVMQPLGDSPITQCLDTIGKGLITIFAAMATVGLMFFIAVTIIVAAGNVSVMLR</sequence>
<keyword evidence="4" id="KW-1185">Reference proteome</keyword>
<evidence type="ECO:0000313" key="4">
    <source>
        <dbReference type="Proteomes" id="UP000188603"/>
    </source>
</evidence>
<gene>
    <name evidence="3" type="ORF">B0W44_13285</name>
</gene>
<feature type="transmembrane region" description="Helical" evidence="1">
    <location>
        <begin position="198"/>
        <end position="219"/>
    </location>
</feature>
<dbReference type="OrthoDB" id="2373222at2"/>